<dbReference type="GO" id="GO:0012505">
    <property type="term" value="C:endomembrane system"/>
    <property type="evidence" value="ECO:0007669"/>
    <property type="project" value="UniProtKB-SubCell"/>
</dbReference>
<dbReference type="InterPro" id="IPR033227">
    <property type="entry name" value="CAPS"/>
</dbReference>
<comment type="subcellular location">
    <subcellularLocation>
        <location evidence="1">Endomembrane system</location>
    </subcellularLocation>
    <subcellularLocation>
        <location evidence="6">Synapse</location>
    </subcellularLocation>
</comment>
<dbReference type="InterPro" id="IPR010439">
    <property type="entry name" value="MUN_dom"/>
</dbReference>
<sequence length="170" mass="19507">MVVRYIDLMEHSISQSIEKNFFREKWEMRKDGCSTSEDVFWKLDALQAFIQDLNFKFLLLRYQFERTYQCFDQHMQRSKKSMDYVFPAELCVMVNVVFCCKCRANKLINGAGGGGPANGTTTSGSSSSSSSSDFYPYSQSKLDDTLEVLLNDMRKKFIANLNCMALTRNG</sequence>
<evidence type="ECO:0000313" key="9">
    <source>
        <dbReference type="Proteomes" id="UP000050741"/>
    </source>
</evidence>
<evidence type="ECO:0000256" key="2">
    <source>
        <dbReference type="ARBA" id="ARBA00022448"/>
    </source>
</evidence>
<protein>
    <submittedName>
        <fullName evidence="10">MHD1 domain-containing protein</fullName>
    </submittedName>
</protein>
<evidence type="ECO:0000256" key="3">
    <source>
        <dbReference type="ARBA" id="ARBA00023018"/>
    </source>
</evidence>
<keyword evidence="5" id="KW-0472">Membrane</keyword>
<dbReference type="Pfam" id="PF06292">
    <property type="entry name" value="MUN"/>
    <property type="match status" value="1"/>
</dbReference>
<reference evidence="10" key="3">
    <citation type="submission" date="2016-06" db="UniProtKB">
        <authorList>
            <consortium name="WormBaseParasite"/>
        </authorList>
    </citation>
    <scope>IDENTIFICATION</scope>
</reference>
<dbReference type="InterPro" id="IPR014770">
    <property type="entry name" value="Munc13_1"/>
</dbReference>
<evidence type="ECO:0000256" key="5">
    <source>
        <dbReference type="ARBA" id="ARBA00023136"/>
    </source>
</evidence>
<accession>A0A183C732</accession>
<dbReference type="GO" id="GO:1990504">
    <property type="term" value="P:dense core granule exocytosis"/>
    <property type="evidence" value="ECO:0007669"/>
    <property type="project" value="InterPro"/>
</dbReference>
<keyword evidence="9" id="KW-1185">Reference proteome</keyword>
<dbReference type="PANTHER" id="PTHR12166:SF8">
    <property type="entry name" value="CALCIUM-DEPENDENT SECRETION ACTIVATOR"/>
    <property type="match status" value="1"/>
</dbReference>
<evidence type="ECO:0000256" key="7">
    <source>
        <dbReference type="SAM" id="MobiDB-lite"/>
    </source>
</evidence>
<dbReference type="PANTHER" id="PTHR12166">
    <property type="entry name" value="CALCIUM-DEPENDENT SECRETION ACTIVATOR"/>
    <property type="match status" value="1"/>
</dbReference>
<keyword evidence="3" id="KW-0770">Synapse</keyword>
<evidence type="ECO:0000256" key="4">
    <source>
        <dbReference type="ARBA" id="ARBA00023121"/>
    </source>
</evidence>
<feature type="domain" description="MHD1" evidence="8">
    <location>
        <begin position="1"/>
        <end position="93"/>
    </location>
</feature>
<dbReference type="AlphaFoldDB" id="A0A183C732"/>
<reference evidence="9" key="1">
    <citation type="submission" date="2013-12" db="EMBL/GenBank/DDBJ databases">
        <authorList>
            <person name="Aslett M."/>
        </authorList>
    </citation>
    <scope>NUCLEOTIDE SEQUENCE [LARGE SCALE GENOMIC DNA]</scope>
    <source>
        <strain evidence="9">Lindley</strain>
    </source>
</reference>
<dbReference type="Proteomes" id="UP000050741">
    <property type="component" value="Unassembled WGS sequence"/>
</dbReference>
<feature type="compositionally biased region" description="Low complexity" evidence="7">
    <location>
        <begin position="118"/>
        <end position="132"/>
    </location>
</feature>
<evidence type="ECO:0000256" key="6">
    <source>
        <dbReference type="ARBA" id="ARBA00034103"/>
    </source>
</evidence>
<dbReference type="PROSITE" id="PS51258">
    <property type="entry name" value="MHD1"/>
    <property type="match status" value="1"/>
</dbReference>
<dbReference type="GO" id="GO:0098793">
    <property type="term" value="C:presynapse"/>
    <property type="evidence" value="ECO:0007669"/>
    <property type="project" value="GOC"/>
</dbReference>
<name>A0A183C732_GLOPA</name>
<reference evidence="9" key="2">
    <citation type="submission" date="2014-05" db="EMBL/GenBank/DDBJ databases">
        <title>The genome and life-stage specific transcriptomes of Globodera pallida elucidate key aspects of plant parasitism by a cyst nematode.</title>
        <authorList>
            <person name="Cotton J.A."/>
            <person name="Lilley C.J."/>
            <person name="Jones L.M."/>
            <person name="Kikuchi T."/>
            <person name="Reid A.J."/>
            <person name="Thorpe P."/>
            <person name="Tsai I.J."/>
            <person name="Beasley H."/>
            <person name="Blok V."/>
            <person name="Cock P.J.A."/>
            <person name="Van den Akker S.E."/>
            <person name="Holroyd N."/>
            <person name="Hunt M."/>
            <person name="Mantelin S."/>
            <person name="Naghra H."/>
            <person name="Pain A."/>
            <person name="Palomares-Rius J.E."/>
            <person name="Zarowiecki M."/>
            <person name="Berriman M."/>
            <person name="Jones J.T."/>
            <person name="Urwin P.E."/>
        </authorList>
    </citation>
    <scope>NUCLEOTIDE SEQUENCE [LARGE SCALE GENOMIC DNA]</scope>
    <source>
        <strain evidence="9">Lindley</strain>
    </source>
</reference>
<dbReference type="GO" id="GO:0008289">
    <property type="term" value="F:lipid binding"/>
    <property type="evidence" value="ECO:0007669"/>
    <property type="project" value="UniProtKB-KW"/>
</dbReference>
<keyword evidence="2" id="KW-0813">Transport</keyword>
<dbReference type="GO" id="GO:0016079">
    <property type="term" value="P:synaptic vesicle exocytosis"/>
    <property type="evidence" value="ECO:0007669"/>
    <property type="project" value="InterPro"/>
</dbReference>
<evidence type="ECO:0000256" key="1">
    <source>
        <dbReference type="ARBA" id="ARBA00004308"/>
    </source>
</evidence>
<proteinExistence type="predicted"/>
<evidence type="ECO:0000313" key="10">
    <source>
        <dbReference type="WBParaSite" id="GPLIN_000867800"/>
    </source>
</evidence>
<feature type="region of interest" description="Disordered" evidence="7">
    <location>
        <begin position="113"/>
        <end position="132"/>
    </location>
</feature>
<organism evidence="9 10">
    <name type="scientific">Globodera pallida</name>
    <name type="common">Potato cyst nematode worm</name>
    <name type="synonym">Heterodera pallida</name>
    <dbReference type="NCBI Taxonomy" id="36090"/>
    <lineage>
        <taxon>Eukaryota</taxon>
        <taxon>Metazoa</taxon>
        <taxon>Ecdysozoa</taxon>
        <taxon>Nematoda</taxon>
        <taxon>Chromadorea</taxon>
        <taxon>Rhabditida</taxon>
        <taxon>Tylenchina</taxon>
        <taxon>Tylenchomorpha</taxon>
        <taxon>Tylenchoidea</taxon>
        <taxon>Heteroderidae</taxon>
        <taxon>Heteroderinae</taxon>
        <taxon>Globodera</taxon>
    </lineage>
</organism>
<evidence type="ECO:0000259" key="8">
    <source>
        <dbReference type="PROSITE" id="PS51258"/>
    </source>
</evidence>
<dbReference type="WBParaSite" id="GPLIN_000867800">
    <property type="protein sequence ID" value="GPLIN_000867800"/>
    <property type="gene ID" value="GPLIN_000867800"/>
</dbReference>
<keyword evidence="4" id="KW-0446">Lipid-binding</keyword>